<keyword evidence="4" id="KW-0804">Transcription</keyword>
<dbReference type="RefSeq" id="WP_220483354.1">
    <property type="nucleotide sequence ID" value="NZ_JACGWT010000001.1"/>
</dbReference>
<protein>
    <submittedName>
        <fullName evidence="8">RNA polymerase sigma-70 factor (ECF subfamily)</fullName>
    </submittedName>
</protein>
<evidence type="ECO:0000259" key="6">
    <source>
        <dbReference type="Pfam" id="PF04542"/>
    </source>
</evidence>
<evidence type="ECO:0000313" key="9">
    <source>
        <dbReference type="Proteomes" id="UP000523079"/>
    </source>
</evidence>
<keyword evidence="2" id="KW-0805">Transcription regulation</keyword>
<dbReference type="Pfam" id="PF08281">
    <property type="entry name" value="Sigma70_r4_2"/>
    <property type="match status" value="1"/>
</dbReference>
<evidence type="ECO:0000256" key="1">
    <source>
        <dbReference type="ARBA" id="ARBA00010641"/>
    </source>
</evidence>
<comment type="similarity">
    <text evidence="1">Belongs to the sigma-70 factor family. ECF subfamily.</text>
</comment>
<dbReference type="Gene3D" id="1.10.10.10">
    <property type="entry name" value="Winged helix-like DNA-binding domain superfamily/Winged helix DNA-binding domain"/>
    <property type="match status" value="1"/>
</dbReference>
<dbReference type="GO" id="GO:0006352">
    <property type="term" value="P:DNA-templated transcription initiation"/>
    <property type="evidence" value="ECO:0007669"/>
    <property type="project" value="InterPro"/>
</dbReference>
<dbReference type="InterPro" id="IPR039425">
    <property type="entry name" value="RNA_pol_sigma-70-like"/>
</dbReference>
<name>A0A7W3INT3_9ACTN</name>
<dbReference type="GO" id="GO:0016987">
    <property type="term" value="F:sigma factor activity"/>
    <property type="evidence" value="ECO:0007669"/>
    <property type="project" value="UniProtKB-KW"/>
</dbReference>
<feature type="region of interest" description="Disordered" evidence="5">
    <location>
        <begin position="1"/>
        <end position="40"/>
    </location>
</feature>
<dbReference type="CDD" id="cd06171">
    <property type="entry name" value="Sigma70_r4"/>
    <property type="match status" value="1"/>
</dbReference>
<comment type="caution">
    <text evidence="8">The sequence shown here is derived from an EMBL/GenBank/DDBJ whole genome shotgun (WGS) entry which is preliminary data.</text>
</comment>
<evidence type="ECO:0000259" key="7">
    <source>
        <dbReference type="Pfam" id="PF08281"/>
    </source>
</evidence>
<proteinExistence type="inferred from homology"/>
<dbReference type="InterPro" id="IPR014284">
    <property type="entry name" value="RNA_pol_sigma-70_dom"/>
</dbReference>
<keyword evidence="9" id="KW-1185">Reference proteome</keyword>
<keyword evidence="3" id="KW-0731">Sigma factor</keyword>
<gene>
    <name evidence="8" type="ORF">FHX74_000084</name>
</gene>
<dbReference type="InterPro" id="IPR007627">
    <property type="entry name" value="RNA_pol_sigma70_r2"/>
</dbReference>
<evidence type="ECO:0000313" key="8">
    <source>
        <dbReference type="EMBL" id="MBA8792490.1"/>
    </source>
</evidence>
<dbReference type="Gene3D" id="1.10.1740.10">
    <property type="match status" value="1"/>
</dbReference>
<sequence length="224" mass="25169">MTDVIEPVRPSVDALAHRPRNTPSDPATPTEPGGNDMDPRAAFNRRLEALVADVSDGDEGAFAELYDATNARMYGVILRTLRAVDHAHEVAQELYLEVWRQASRYQRARGSVITWMTVMAHRRAVDRVRSVNSDTARDDRYARETAPRAFDLVWSQVEQTIDQRKIHRALGVLTPVQREAIALTYLGGHTQQQTAEILQIPLGTVKTRVRDGLARLREVLPAPE</sequence>
<dbReference type="Proteomes" id="UP000523079">
    <property type="component" value="Unassembled WGS sequence"/>
</dbReference>
<dbReference type="SUPFAM" id="SSF88946">
    <property type="entry name" value="Sigma2 domain of RNA polymerase sigma factors"/>
    <property type="match status" value="1"/>
</dbReference>
<dbReference type="PANTHER" id="PTHR43133:SF66">
    <property type="entry name" value="ECF RNA POLYMERASE SIGMA FACTOR SIGK"/>
    <property type="match status" value="1"/>
</dbReference>
<dbReference type="PANTHER" id="PTHR43133">
    <property type="entry name" value="RNA POLYMERASE ECF-TYPE SIGMA FACTO"/>
    <property type="match status" value="1"/>
</dbReference>
<dbReference type="AlphaFoldDB" id="A0A7W3INT3"/>
<dbReference type="SUPFAM" id="SSF88659">
    <property type="entry name" value="Sigma3 and sigma4 domains of RNA polymerase sigma factors"/>
    <property type="match status" value="1"/>
</dbReference>
<evidence type="ECO:0000256" key="3">
    <source>
        <dbReference type="ARBA" id="ARBA00023082"/>
    </source>
</evidence>
<organism evidence="8 9">
    <name type="scientific">Microlunatus kandeliicorticis</name>
    <dbReference type="NCBI Taxonomy" id="1759536"/>
    <lineage>
        <taxon>Bacteria</taxon>
        <taxon>Bacillati</taxon>
        <taxon>Actinomycetota</taxon>
        <taxon>Actinomycetes</taxon>
        <taxon>Propionibacteriales</taxon>
        <taxon>Propionibacteriaceae</taxon>
        <taxon>Microlunatus</taxon>
    </lineage>
</organism>
<dbReference type="InterPro" id="IPR036388">
    <property type="entry name" value="WH-like_DNA-bd_sf"/>
</dbReference>
<feature type="domain" description="RNA polymerase sigma-70 region 2" evidence="6">
    <location>
        <begin position="65"/>
        <end position="130"/>
    </location>
</feature>
<dbReference type="InterPro" id="IPR013325">
    <property type="entry name" value="RNA_pol_sigma_r2"/>
</dbReference>
<feature type="domain" description="RNA polymerase sigma factor 70 region 4 type 2" evidence="7">
    <location>
        <begin position="164"/>
        <end position="216"/>
    </location>
</feature>
<reference evidence="8 9" key="1">
    <citation type="submission" date="2020-07" db="EMBL/GenBank/DDBJ databases">
        <title>Sequencing the genomes of 1000 actinobacteria strains.</title>
        <authorList>
            <person name="Klenk H.-P."/>
        </authorList>
    </citation>
    <scope>NUCLEOTIDE SEQUENCE [LARGE SCALE GENOMIC DNA]</scope>
    <source>
        <strain evidence="8 9">DSM 100723</strain>
    </source>
</reference>
<dbReference type="NCBIfam" id="TIGR02937">
    <property type="entry name" value="sigma70-ECF"/>
    <property type="match status" value="1"/>
</dbReference>
<evidence type="ECO:0000256" key="5">
    <source>
        <dbReference type="SAM" id="MobiDB-lite"/>
    </source>
</evidence>
<dbReference type="InterPro" id="IPR013324">
    <property type="entry name" value="RNA_pol_sigma_r3/r4-like"/>
</dbReference>
<dbReference type="Pfam" id="PF04542">
    <property type="entry name" value="Sigma70_r2"/>
    <property type="match status" value="1"/>
</dbReference>
<dbReference type="EMBL" id="JACGWT010000001">
    <property type="protein sequence ID" value="MBA8792490.1"/>
    <property type="molecule type" value="Genomic_DNA"/>
</dbReference>
<accession>A0A7W3INT3</accession>
<dbReference type="InterPro" id="IPR013249">
    <property type="entry name" value="RNA_pol_sigma70_r4_t2"/>
</dbReference>
<evidence type="ECO:0000256" key="4">
    <source>
        <dbReference type="ARBA" id="ARBA00023163"/>
    </source>
</evidence>
<dbReference type="GO" id="GO:0003677">
    <property type="term" value="F:DNA binding"/>
    <property type="evidence" value="ECO:0007669"/>
    <property type="project" value="InterPro"/>
</dbReference>
<evidence type="ECO:0000256" key="2">
    <source>
        <dbReference type="ARBA" id="ARBA00023015"/>
    </source>
</evidence>